<dbReference type="AlphaFoldDB" id="A0A3S0HAM1"/>
<dbReference type="EMBL" id="RXOE01000010">
    <property type="protein sequence ID" value="RTQ31074.1"/>
    <property type="molecule type" value="Genomic_DNA"/>
</dbReference>
<evidence type="ECO:0000256" key="1">
    <source>
        <dbReference type="SAM" id="Phobius"/>
    </source>
</evidence>
<feature type="transmembrane region" description="Helical" evidence="1">
    <location>
        <begin position="87"/>
        <end position="120"/>
    </location>
</feature>
<feature type="transmembrane region" description="Helical" evidence="1">
    <location>
        <begin position="12"/>
        <end position="31"/>
    </location>
</feature>
<comment type="caution">
    <text evidence="2">The sequence shown here is derived from an EMBL/GenBank/DDBJ whole genome shotgun (WGS) entry which is preliminary data.</text>
</comment>
<reference evidence="2 3" key="1">
    <citation type="submission" date="2018-12" db="EMBL/GenBank/DDBJ databases">
        <title>The genome of Variovorax gossypii DSM 100435.</title>
        <authorList>
            <person name="Gao J."/>
            <person name="Sun J."/>
        </authorList>
    </citation>
    <scope>NUCLEOTIDE SEQUENCE [LARGE SCALE GENOMIC DNA]</scope>
    <source>
        <strain evidence="2 3">DSM 100435</strain>
    </source>
</reference>
<dbReference type="Proteomes" id="UP000267418">
    <property type="component" value="Unassembled WGS sequence"/>
</dbReference>
<name>A0A3S0HAM1_9BURK</name>
<keyword evidence="3" id="KW-1185">Reference proteome</keyword>
<protein>
    <submittedName>
        <fullName evidence="2">Uncharacterized protein</fullName>
    </submittedName>
</protein>
<proteinExistence type="predicted"/>
<dbReference type="OrthoDB" id="8777800at2"/>
<sequence>MTPQQIVGLASRLFAIWMGVSAIQAVSIALALKAGTNNPDAVWVPYIIGGLYLLVGLLCWFFPMAIAHRLIPRTRFDDALQLPARQAMVVACVALGLLVIAFKAVGPVLGYLSICVLWIANGQTLWTLDAIRHIDGWIGIGQLALGVLLVGKAHAVSARLLPLEAKPHAALADTD</sequence>
<dbReference type="RefSeq" id="WP_126473263.1">
    <property type="nucleotide sequence ID" value="NZ_RXOE01000010.1"/>
</dbReference>
<keyword evidence="1" id="KW-1133">Transmembrane helix</keyword>
<keyword evidence="1" id="KW-0812">Transmembrane</keyword>
<organism evidence="2 3">
    <name type="scientific">Variovorax gossypii</name>
    <dbReference type="NCBI Taxonomy" id="1679495"/>
    <lineage>
        <taxon>Bacteria</taxon>
        <taxon>Pseudomonadati</taxon>
        <taxon>Pseudomonadota</taxon>
        <taxon>Betaproteobacteria</taxon>
        <taxon>Burkholderiales</taxon>
        <taxon>Comamonadaceae</taxon>
        <taxon>Variovorax</taxon>
    </lineage>
</organism>
<accession>A0A3S0HAM1</accession>
<feature type="transmembrane region" description="Helical" evidence="1">
    <location>
        <begin position="43"/>
        <end position="66"/>
    </location>
</feature>
<gene>
    <name evidence="2" type="ORF">EJP69_26495</name>
</gene>
<keyword evidence="1" id="KW-0472">Membrane</keyword>
<feature type="transmembrane region" description="Helical" evidence="1">
    <location>
        <begin position="140"/>
        <end position="161"/>
    </location>
</feature>
<evidence type="ECO:0000313" key="2">
    <source>
        <dbReference type="EMBL" id="RTQ31074.1"/>
    </source>
</evidence>
<evidence type="ECO:0000313" key="3">
    <source>
        <dbReference type="Proteomes" id="UP000267418"/>
    </source>
</evidence>